<dbReference type="Pfam" id="PF00717">
    <property type="entry name" value="Peptidase_S24"/>
    <property type="match status" value="1"/>
</dbReference>
<name>A0ABX4YNA7_9LEPT</name>
<dbReference type="InterPro" id="IPR036286">
    <property type="entry name" value="LexA/Signal_pep-like_sf"/>
</dbReference>
<dbReference type="InterPro" id="IPR015927">
    <property type="entry name" value="Peptidase_S24_S26A/B/C"/>
</dbReference>
<evidence type="ECO:0000259" key="1">
    <source>
        <dbReference type="Pfam" id="PF00717"/>
    </source>
</evidence>
<organism evidence="2 3">
    <name type="scientific">Leptospira inadai serovar Lyme</name>
    <dbReference type="NCBI Taxonomy" id="293084"/>
    <lineage>
        <taxon>Bacteria</taxon>
        <taxon>Pseudomonadati</taxon>
        <taxon>Spirochaetota</taxon>
        <taxon>Spirochaetia</taxon>
        <taxon>Leptospirales</taxon>
        <taxon>Leptospiraceae</taxon>
        <taxon>Leptospira</taxon>
    </lineage>
</organism>
<protein>
    <submittedName>
        <fullName evidence="2">SOS mutagenesis protein UmuD</fullName>
    </submittedName>
</protein>
<sequence length="136" mass="15077">MINIVYSKGNCWIPVLKSTLYAGYPADGSEEQGSKLDLLSFSESDIGRKIFVTVKGDAWIGLGIRDKDRLLIDRYKEAKDGSIVIVYGKGEYLLRAVSKILDQVFINEPGEDSSYTSLELSGFRILGVVTGVIHWV</sequence>
<feature type="domain" description="Peptidase S24/S26A/S26B/S26C" evidence="1">
    <location>
        <begin position="14"/>
        <end position="129"/>
    </location>
</feature>
<dbReference type="Proteomes" id="UP000094669">
    <property type="component" value="Unassembled WGS sequence"/>
</dbReference>
<evidence type="ECO:0000313" key="3">
    <source>
        <dbReference type="Proteomes" id="UP000094669"/>
    </source>
</evidence>
<accession>A0ABX4YNA7</accession>
<dbReference type="Gene3D" id="2.10.109.10">
    <property type="entry name" value="Umud Fragment, subunit A"/>
    <property type="match status" value="1"/>
</dbReference>
<dbReference type="EMBL" id="MCRM02000001">
    <property type="protein sequence ID" value="PNV76758.1"/>
    <property type="molecule type" value="Genomic_DNA"/>
</dbReference>
<reference evidence="2" key="1">
    <citation type="submission" date="2018-01" db="EMBL/GenBank/DDBJ databases">
        <title>Genomic characterization of Leptospira inadai serogroup Lyme isolated from captured rat in Brazil and comparative analysis with human reference strain.</title>
        <authorList>
            <person name="Moreno L.Z."/>
            <person name="Loureiro A.P."/>
            <person name="Miraglia F."/>
            <person name="Kremer F.S."/>
            <person name="Eslabao M.R."/>
            <person name="Dellagostin O.A."/>
            <person name="Lilenbaum W."/>
            <person name="Moreno A.M."/>
        </authorList>
    </citation>
    <scope>NUCLEOTIDE SEQUENCE [LARGE SCALE GENOMIC DNA]</scope>
    <source>
        <strain evidence="2">M34/99</strain>
    </source>
</reference>
<keyword evidence="3" id="KW-1185">Reference proteome</keyword>
<comment type="caution">
    <text evidence="2">The sequence shown here is derived from an EMBL/GenBank/DDBJ whole genome shotgun (WGS) entry which is preliminary data.</text>
</comment>
<gene>
    <name evidence="2" type="ORF">BES34_000235</name>
</gene>
<proteinExistence type="predicted"/>
<evidence type="ECO:0000313" key="2">
    <source>
        <dbReference type="EMBL" id="PNV76758.1"/>
    </source>
</evidence>
<dbReference type="SUPFAM" id="SSF51306">
    <property type="entry name" value="LexA/Signal peptidase"/>
    <property type="match status" value="1"/>
</dbReference>